<organism evidence="3 4">
    <name type="scientific">Pseudochryseolinea flava</name>
    <dbReference type="NCBI Taxonomy" id="2059302"/>
    <lineage>
        <taxon>Bacteria</taxon>
        <taxon>Pseudomonadati</taxon>
        <taxon>Bacteroidota</taxon>
        <taxon>Cytophagia</taxon>
        <taxon>Cytophagales</taxon>
        <taxon>Fulvivirgaceae</taxon>
        <taxon>Pseudochryseolinea</taxon>
    </lineage>
</organism>
<dbReference type="InterPro" id="IPR001789">
    <property type="entry name" value="Sig_transdc_resp-reg_receiver"/>
</dbReference>
<dbReference type="InterPro" id="IPR052893">
    <property type="entry name" value="TCS_response_regulator"/>
</dbReference>
<dbReference type="SMART" id="SM00448">
    <property type="entry name" value="REC"/>
    <property type="match status" value="1"/>
</dbReference>
<sequence length="168" mass="18634">MIFLSVFFEPNDDQISFVDNSTLTDLMSIEKIILLADDDADDAEMFASVFSEVDPTIGVTTFTSGLGILEYLTQAAGPRPLIIFLDINMPEMTGWQCLTALKSNASLKDIPVIMYSTSSHHRDKQLATELGAAAFITKPSDLKTLRNILTTVSENLRNDGYRSIHKLR</sequence>
<keyword evidence="4" id="KW-1185">Reference proteome</keyword>
<evidence type="ECO:0000313" key="4">
    <source>
        <dbReference type="Proteomes" id="UP000251889"/>
    </source>
</evidence>
<comment type="caution">
    <text evidence="3">The sequence shown here is derived from an EMBL/GenBank/DDBJ whole genome shotgun (WGS) entry which is preliminary data.</text>
</comment>
<dbReference type="InterPro" id="IPR011006">
    <property type="entry name" value="CheY-like_superfamily"/>
</dbReference>
<proteinExistence type="predicted"/>
<dbReference type="OrthoDB" id="7631574at2"/>
<accession>A0A364Y746</accession>
<feature type="domain" description="Response regulatory" evidence="2">
    <location>
        <begin position="32"/>
        <end position="153"/>
    </location>
</feature>
<dbReference type="SUPFAM" id="SSF52172">
    <property type="entry name" value="CheY-like"/>
    <property type="match status" value="1"/>
</dbReference>
<dbReference type="GO" id="GO:0000160">
    <property type="term" value="P:phosphorelay signal transduction system"/>
    <property type="evidence" value="ECO:0007669"/>
    <property type="project" value="InterPro"/>
</dbReference>
<keyword evidence="1" id="KW-0597">Phosphoprotein</keyword>
<dbReference type="PROSITE" id="PS50110">
    <property type="entry name" value="RESPONSE_REGULATORY"/>
    <property type="match status" value="1"/>
</dbReference>
<name>A0A364Y746_9BACT</name>
<feature type="modified residue" description="4-aspartylphosphate" evidence="1">
    <location>
        <position position="86"/>
    </location>
</feature>
<reference evidence="3 4" key="1">
    <citation type="submission" date="2018-06" db="EMBL/GenBank/DDBJ databases">
        <title>Chryseolinea flavus sp. nov., a member of the phylum Bacteroidetes isolated from soil.</title>
        <authorList>
            <person name="Li Y."/>
            <person name="Wang J."/>
        </authorList>
    </citation>
    <scope>NUCLEOTIDE SEQUENCE [LARGE SCALE GENOMIC DNA]</scope>
    <source>
        <strain evidence="3 4">SDU1-6</strain>
    </source>
</reference>
<dbReference type="PANTHER" id="PTHR44520">
    <property type="entry name" value="RESPONSE REGULATOR RCP1-RELATED"/>
    <property type="match status" value="1"/>
</dbReference>
<dbReference type="AlphaFoldDB" id="A0A364Y746"/>
<evidence type="ECO:0000313" key="3">
    <source>
        <dbReference type="EMBL" id="RAW02934.1"/>
    </source>
</evidence>
<evidence type="ECO:0000256" key="1">
    <source>
        <dbReference type="PROSITE-ProRule" id="PRU00169"/>
    </source>
</evidence>
<dbReference type="Gene3D" id="3.40.50.2300">
    <property type="match status" value="1"/>
</dbReference>
<protein>
    <submittedName>
        <fullName evidence="3">Response regulator</fullName>
    </submittedName>
</protein>
<dbReference type="RefSeq" id="WP_112745148.1">
    <property type="nucleotide sequence ID" value="NZ_QMFY01000001.1"/>
</dbReference>
<dbReference type="EMBL" id="QMFY01000001">
    <property type="protein sequence ID" value="RAW02934.1"/>
    <property type="molecule type" value="Genomic_DNA"/>
</dbReference>
<dbReference type="Proteomes" id="UP000251889">
    <property type="component" value="Unassembled WGS sequence"/>
</dbReference>
<dbReference type="PANTHER" id="PTHR44520:SF2">
    <property type="entry name" value="RESPONSE REGULATOR RCP1"/>
    <property type="match status" value="1"/>
</dbReference>
<evidence type="ECO:0000259" key="2">
    <source>
        <dbReference type="PROSITE" id="PS50110"/>
    </source>
</evidence>
<dbReference type="Pfam" id="PF00072">
    <property type="entry name" value="Response_reg"/>
    <property type="match status" value="1"/>
</dbReference>
<gene>
    <name evidence="3" type="ORF">DQQ10_02175</name>
</gene>